<dbReference type="Gene3D" id="3.40.50.2000">
    <property type="entry name" value="Glycogen Phosphorylase B"/>
    <property type="match status" value="2"/>
</dbReference>
<dbReference type="AlphaFoldDB" id="A0A1M5W0S1"/>
<evidence type="ECO:0000313" key="11">
    <source>
        <dbReference type="Proteomes" id="UP000184226"/>
    </source>
</evidence>
<sequence length="455" mass="51399">MSRLIVVSNRVAPITEGKSSAGGLVVGVLDALRETGGIWLGWNGNIEPEPTQQPVTESDKNIDFCTVALTQRDYDHYYRGFSNGLLWPTFHYRIDLSRYTGDDYAGYLKVNRHFAQILASSLRDDDRIWVHDYHLIPLGKACRDLGIRNRIGFFLHIPFPSPSVLTTIPPHRALVEAMCAYDLLGFQTQTDVQAFVDYATRYLGAAVSGNEVKIGDRSIKVGAYPIGIHPDQIRALSKQSRRSKPLDALKSGLQHRKLIVSVDRLDYSKGLVERFNAFERLLETAPRHRGKVTFVQIAPPSRQDVQGYRQIRRQLESTAGRINGKWTELSWTPIRYMNRSYERALLMSFFRVSQVGLVTPLRDGMNLVAKEYIASQPAHDPGVLVLSEFAGAAAEMRDGALMVNPYDVQGMADALDRALSMALDERKSRYEHLMEILRKNDLSSWRDRFLADLGD</sequence>
<evidence type="ECO:0000256" key="2">
    <source>
        <dbReference type="ARBA" id="ARBA00008799"/>
    </source>
</evidence>
<organism evidence="10 11">
    <name type="scientific">Pollutimonas bauzanensis</name>
    <dbReference type="NCBI Taxonomy" id="658167"/>
    <lineage>
        <taxon>Bacteria</taxon>
        <taxon>Pseudomonadati</taxon>
        <taxon>Pseudomonadota</taxon>
        <taxon>Betaproteobacteria</taxon>
        <taxon>Burkholderiales</taxon>
        <taxon>Alcaligenaceae</taxon>
        <taxon>Pollutimonas</taxon>
    </lineage>
</organism>
<evidence type="ECO:0000256" key="4">
    <source>
        <dbReference type="ARBA" id="ARBA00012538"/>
    </source>
</evidence>
<dbReference type="STRING" id="658167.SAMN04488135_10527"/>
<dbReference type="CDD" id="cd03788">
    <property type="entry name" value="GT20_TPS"/>
    <property type="match status" value="1"/>
</dbReference>
<gene>
    <name evidence="10" type="ORF">SAMN04488135_10527</name>
</gene>
<comment type="similarity">
    <text evidence="2 9">Belongs to the glycosyltransferase 20 family.</text>
</comment>
<dbReference type="Pfam" id="PF00982">
    <property type="entry name" value="Glyco_transf_20"/>
    <property type="match status" value="1"/>
</dbReference>
<proteinExistence type="inferred from homology"/>
<dbReference type="GO" id="GO:0003825">
    <property type="term" value="F:alpha,alpha-trehalose-phosphate synthase (UDP-forming) activity"/>
    <property type="evidence" value="ECO:0007669"/>
    <property type="project" value="UniProtKB-UniRule"/>
</dbReference>
<dbReference type="OrthoDB" id="9815690at2"/>
<comment type="subunit">
    <text evidence="3 9">Homotetramer.</text>
</comment>
<dbReference type="RefSeq" id="WP_073103150.1">
    <property type="nucleotide sequence ID" value="NZ_FQXE01000005.1"/>
</dbReference>
<evidence type="ECO:0000256" key="6">
    <source>
        <dbReference type="ARBA" id="ARBA00022676"/>
    </source>
</evidence>
<dbReference type="EMBL" id="FQXE01000005">
    <property type="protein sequence ID" value="SHH80773.1"/>
    <property type="molecule type" value="Genomic_DNA"/>
</dbReference>
<dbReference type="InterPro" id="IPR012766">
    <property type="entry name" value="Trehalose_OtsA"/>
</dbReference>
<accession>A0A1M5W0S1</accession>
<evidence type="ECO:0000256" key="5">
    <source>
        <dbReference type="ARBA" id="ARBA00018539"/>
    </source>
</evidence>
<comment type="pathway">
    <text evidence="1 9">Glycan biosynthesis; trehalose biosynthesis.</text>
</comment>
<protein>
    <recommendedName>
        <fullName evidence="5 9">Trehalose-6-phosphate synthase</fullName>
        <ecNumber evidence="4 9">2.4.1.15</ecNumber>
    </recommendedName>
    <alternativeName>
        <fullName evidence="9">Osmoregulatory trehalose synthesis protein A</fullName>
    </alternativeName>
    <alternativeName>
        <fullName evidence="9">UDP-glucose-glucosephosphate glucosyltransferase</fullName>
    </alternativeName>
</protein>
<keyword evidence="6 9" id="KW-0328">Glycosyltransferase</keyword>
<dbReference type="UniPathway" id="UPA00299"/>
<evidence type="ECO:0000256" key="9">
    <source>
        <dbReference type="RuleBase" id="RU362045"/>
    </source>
</evidence>
<dbReference type="InterPro" id="IPR001830">
    <property type="entry name" value="Glyco_trans_20"/>
</dbReference>
<dbReference type="FunFam" id="3.40.50.2000:FF:000024">
    <property type="entry name" value="Trehalose-6-phosphate synthase"/>
    <property type="match status" value="1"/>
</dbReference>
<dbReference type="GO" id="GO:0005992">
    <property type="term" value="P:trehalose biosynthetic process"/>
    <property type="evidence" value="ECO:0007669"/>
    <property type="project" value="UniProtKB-UniRule"/>
</dbReference>
<comment type="function">
    <text evidence="9">Probably involved in the osmoprotection via the biosynthesis of trehalose. Catalyzes the transfer of glucose from UDP-alpha-D-glucose (UDP-Glc) to D-glucose 6-phosphate (Glc-6-P) to form trehalose-6-phosphate. Acts with retention of the anomeric configuration of the UDP-sugar donor.</text>
</comment>
<dbReference type="SUPFAM" id="SSF53756">
    <property type="entry name" value="UDP-Glycosyltransferase/glycogen phosphorylase"/>
    <property type="match status" value="1"/>
</dbReference>
<dbReference type="NCBIfam" id="TIGR02400">
    <property type="entry name" value="trehalose_OtsA"/>
    <property type="match status" value="1"/>
</dbReference>
<reference evidence="10 11" key="1">
    <citation type="submission" date="2016-11" db="EMBL/GenBank/DDBJ databases">
        <authorList>
            <person name="Jaros S."/>
            <person name="Januszkiewicz K."/>
            <person name="Wedrychowicz H."/>
        </authorList>
    </citation>
    <scope>NUCLEOTIDE SEQUENCE [LARGE SCALE GENOMIC DNA]</scope>
    <source>
        <strain evidence="10 11">CGMCC 1.10190</strain>
    </source>
</reference>
<evidence type="ECO:0000256" key="1">
    <source>
        <dbReference type="ARBA" id="ARBA00005199"/>
    </source>
</evidence>
<keyword evidence="11" id="KW-1185">Reference proteome</keyword>
<dbReference type="EC" id="2.4.1.15" evidence="4 9"/>
<keyword evidence="7 9" id="KW-0808">Transferase</keyword>
<dbReference type="Proteomes" id="UP000184226">
    <property type="component" value="Unassembled WGS sequence"/>
</dbReference>
<dbReference type="PANTHER" id="PTHR10788">
    <property type="entry name" value="TREHALOSE-6-PHOSPHATE SYNTHASE"/>
    <property type="match status" value="1"/>
</dbReference>
<evidence type="ECO:0000256" key="7">
    <source>
        <dbReference type="ARBA" id="ARBA00022679"/>
    </source>
</evidence>
<name>A0A1M5W0S1_9BURK</name>
<dbReference type="PANTHER" id="PTHR10788:SF106">
    <property type="entry name" value="BCDNA.GH08860"/>
    <property type="match status" value="1"/>
</dbReference>
<evidence type="ECO:0000256" key="3">
    <source>
        <dbReference type="ARBA" id="ARBA00011881"/>
    </source>
</evidence>
<evidence type="ECO:0000256" key="8">
    <source>
        <dbReference type="ARBA" id="ARBA00048039"/>
    </source>
</evidence>
<evidence type="ECO:0000313" key="10">
    <source>
        <dbReference type="EMBL" id="SHH80773.1"/>
    </source>
</evidence>
<comment type="catalytic activity">
    <reaction evidence="8 9">
        <text>D-glucose 6-phosphate + UDP-alpha-D-glucose = alpha,alpha-trehalose 6-phosphate + UDP + H(+)</text>
        <dbReference type="Rhea" id="RHEA:18889"/>
        <dbReference type="ChEBI" id="CHEBI:15378"/>
        <dbReference type="ChEBI" id="CHEBI:58223"/>
        <dbReference type="ChEBI" id="CHEBI:58429"/>
        <dbReference type="ChEBI" id="CHEBI:58885"/>
        <dbReference type="ChEBI" id="CHEBI:61548"/>
        <dbReference type="EC" id="2.4.1.15"/>
    </reaction>
</comment>